<reference evidence="2 3" key="1">
    <citation type="submission" date="2018-08" db="EMBL/GenBank/DDBJ databases">
        <title>Genomic investigation of the strawberry pathogen Phytophthora fragariae indicates pathogenicity is determined by transcriptional variation in three key races.</title>
        <authorList>
            <person name="Adams T.M."/>
            <person name="Armitage A.D."/>
            <person name="Sobczyk M.K."/>
            <person name="Bates H.J."/>
            <person name="Dunwell J.M."/>
            <person name="Nellist C.F."/>
            <person name="Harrison R.J."/>
        </authorList>
    </citation>
    <scope>NUCLEOTIDE SEQUENCE [LARGE SCALE GENOMIC DNA]</scope>
    <source>
        <strain evidence="2 3">SCRP333</strain>
    </source>
</reference>
<evidence type="ECO:0000313" key="3">
    <source>
        <dbReference type="Proteomes" id="UP000434957"/>
    </source>
</evidence>
<comment type="caution">
    <text evidence="2">The sequence shown here is derived from an EMBL/GenBank/DDBJ whole genome shotgun (WGS) entry which is preliminary data.</text>
</comment>
<dbReference type="Proteomes" id="UP000434957">
    <property type="component" value="Unassembled WGS sequence"/>
</dbReference>
<dbReference type="EMBL" id="QXFT01004087">
    <property type="protein sequence ID" value="KAE9280352.1"/>
    <property type="molecule type" value="Genomic_DNA"/>
</dbReference>
<protein>
    <submittedName>
        <fullName evidence="2">Uncharacterized protein</fullName>
    </submittedName>
</protein>
<gene>
    <name evidence="2" type="ORF">PR003_g27988</name>
</gene>
<keyword evidence="3" id="KW-1185">Reference proteome</keyword>
<name>A0A6A4BXV5_9STRA</name>
<proteinExistence type="predicted"/>
<dbReference type="AlphaFoldDB" id="A0A6A4BXV5"/>
<accession>A0A6A4BXV5</accession>
<evidence type="ECO:0000313" key="2">
    <source>
        <dbReference type="EMBL" id="KAE9280352.1"/>
    </source>
</evidence>
<feature type="region of interest" description="Disordered" evidence="1">
    <location>
        <begin position="21"/>
        <end position="43"/>
    </location>
</feature>
<organism evidence="2 3">
    <name type="scientific">Phytophthora rubi</name>
    <dbReference type="NCBI Taxonomy" id="129364"/>
    <lineage>
        <taxon>Eukaryota</taxon>
        <taxon>Sar</taxon>
        <taxon>Stramenopiles</taxon>
        <taxon>Oomycota</taxon>
        <taxon>Peronosporomycetes</taxon>
        <taxon>Peronosporales</taxon>
        <taxon>Peronosporaceae</taxon>
        <taxon>Phytophthora</taxon>
    </lineage>
</organism>
<sequence length="98" mass="11140">MWRLLLDATCRVPRAAWMTKGRSRLWKPSQSAVDHEAPPTSQWTHADSVWVNHRQTSHSNGVEPRDAIHRERESVAFVPDSSTLTTANTLRHRDGVST</sequence>
<evidence type="ECO:0000256" key="1">
    <source>
        <dbReference type="SAM" id="MobiDB-lite"/>
    </source>
</evidence>